<accession>A0A561SF54</accession>
<gene>
    <name evidence="2" type="ORF">FHX73_15126</name>
</gene>
<name>A0A561SF54_9ACTN</name>
<feature type="region of interest" description="Disordered" evidence="1">
    <location>
        <begin position="42"/>
        <end position="61"/>
    </location>
</feature>
<dbReference type="AlphaFoldDB" id="A0A561SF54"/>
<comment type="caution">
    <text evidence="2">The sequence shown here is derived from an EMBL/GenBank/DDBJ whole genome shotgun (WGS) entry which is preliminary data.</text>
</comment>
<organism evidence="2 3">
    <name type="scientific">Kitasatospora viridis</name>
    <dbReference type="NCBI Taxonomy" id="281105"/>
    <lineage>
        <taxon>Bacteria</taxon>
        <taxon>Bacillati</taxon>
        <taxon>Actinomycetota</taxon>
        <taxon>Actinomycetes</taxon>
        <taxon>Kitasatosporales</taxon>
        <taxon>Streptomycetaceae</taxon>
        <taxon>Kitasatospora</taxon>
    </lineage>
</organism>
<evidence type="ECO:0000313" key="3">
    <source>
        <dbReference type="Proteomes" id="UP000317940"/>
    </source>
</evidence>
<dbReference type="EMBL" id="VIWT01000005">
    <property type="protein sequence ID" value="TWF73514.1"/>
    <property type="molecule type" value="Genomic_DNA"/>
</dbReference>
<protein>
    <submittedName>
        <fullName evidence="2">Uncharacterized protein</fullName>
    </submittedName>
</protein>
<dbReference type="Proteomes" id="UP000317940">
    <property type="component" value="Unassembled WGS sequence"/>
</dbReference>
<evidence type="ECO:0000256" key="1">
    <source>
        <dbReference type="SAM" id="MobiDB-lite"/>
    </source>
</evidence>
<proteinExistence type="predicted"/>
<evidence type="ECO:0000313" key="2">
    <source>
        <dbReference type="EMBL" id="TWF73514.1"/>
    </source>
</evidence>
<reference evidence="2 3" key="1">
    <citation type="submission" date="2019-06" db="EMBL/GenBank/DDBJ databases">
        <title>Sequencing the genomes of 1000 actinobacteria strains.</title>
        <authorList>
            <person name="Klenk H.-P."/>
        </authorList>
    </citation>
    <scope>NUCLEOTIDE SEQUENCE [LARGE SCALE GENOMIC DNA]</scope>
    <source>
        <strain evidence="2 3">DSM 44826</strain>
    </source>
</reference>
<keyword evidence="3" id="KW-1185">Reference proteome</keyword>
<sequence length="61" mass="6164">MTCLTSVTGATGPSDVTAGIAVPVRYGLRERRAVAAGRGRRAVRGAVREKPGRGRSAGAGV</sequence>